<proteinExistence type="predicted"/>
<reference evidence="2" key="1">
    <citation type="submission" date="2019-04" db="EMBL/GenBank/DDBJ databases">
        <title>Evolution of Biomass-Degrading Anaerobic Consortia Revealed by Metagenomics.</title>
        <authorList>
            <person name="Peng X."/>
        </authorList>
    </citation>
    <scope>NUCLEOTIDE SEQUENCE</scope>
    <source>
        <strain evidence="2">SIG242</strain>
    </source>
</reference>
<dbReference type="InterPro" id="IPR011010">
    <property type="entry name" value="DNA_brk_join_enz"/>
</dbReference>
<accession>A0A927WP15</accession>
<dbReference type="SUPFAM" id="SSF56349">
    <property type="entry name" value="DNA breaking-rejoining enzymes"/>
    <property type="match status" value="1"/>
</dbReference>
<dbReference type="Gene3D" id="1.10.443.10">
    <property type="entry name" value="Intergrase catalytic core"/>
    <property type="match status" value="1"/>
</dbReference>
<protein>
    <submittedName>
        <fullName evidence="2">Integrase</fullName>
    </submittedName>
</protein>
<dbReference type="Proteomes" id="UP000772151">
    <property type="component" value="Unassembled WGS sequence"/>
</dbReference>
<dbReference type="GO" id="GO:0003677">
    <property type="term" value="F:DNA binding"/>
    <property type="evidence" value="ECO:0007669"/>
    <property type="project" value="InterPro"/>
</dbReference>
<comment type="caution">
    <text evidence="2">The sequence shown here is derived from an EMBL/GenBank/DDBJ whole genome shotgun (WGS) entry which is preliminary data.</text>
</comment>
<evidence type="ECO:0000313" key="2">
    <source>
        <dbReference type="EMBL" id="MBE6086253.1"/>
    </source>
</evidence>
<dbReference type="GO" id="GO:0006310">
    <property type="term" value="P:DNA recombination"/>
    <property type="evidence" value="ECO:0007669"/>
    <property type="project" value="UniProtKB-KW"/>
</dbReference>
<evidence type="ECO:0000313" key="3">
    <source>
        <dbReference type="Proteomes" id="UP000772151"/>
    </source>
</evidence>
<keyword evidence="1" id="KW-0233">DNA recombination</keyword>
<sequence>MQKRLGHSSIKVTMDTYSHVLPDMQQAVVSALEKLFQ</sequence>
<dbReference type="AlphaFoldDB" id="A0A927WP15"/>
<dbReference type="GO" id="GO:0015074">
    <property type="term" value="P:DNA integration"/>
    <property type="evidence" value="ECO:0007669"/>
    <property type="project" value="InterPro"/>
</dbReference>
<organism evidence="2 3">
    <name type="scientific">Selenomonas ruminantium</name>
    <dbReference type="NCBI Taxonomy" id="971"/>
    <lineage>
        <taxon>Bacteria</taxon>
        <taxon>Bacillati</taxon>
        <taxon>Bacillota</taxon>
        <taxon>Negativicutes</taxon>
        <taxon>Selenomonadales</taxon>
        <taxon>Selenomonadaceae</taxon>
        <taxon>Selenomonas</taxon>
    </lineage>
</organism>
<dbReference type="EMBL" id="SVCA01000014">
    <property type="protein sequence ID" value="MBE6086253.1"/>
    <property type="molecule type" value="Genomic_DNA"/>
</dbReference>
<name>A0A927WP15_SELRU</name>
<dbReference type="InterPro" id="IPR013762">
    <property type="entry name" value="Integrase-like_cat_sf"/>
</dbReference>
<gene>
    <name evidence="2" type="ORF">E7203_12560</name>
</gene>
<evidence type="ECO:0000256" key="1">
    <source>
        <dbReference type="ARBA" id="ARBA00023172"/>
    </source>
</evidence>